<evidence type="ECO:0000313" key="5">
    <source>
        <dbReference type="Proteomes" id="UP000663823"/>
    </source>
</evidence>
<sequence>MANDTDMNHREIFQLHIGSTGVEIGNRCWELYCLEHNLAVDGSIVNETEQIGQKLIMDMKQWWRFSDLTPTGFKCGINYCRPYIFNDESDLALTDKQVCALINETATSKYLCEMGLNQLDQSSKAQDETTEFIEAQNYLQGLREDYQKLEQEIINDNGLNLTTPFV</sequence>
<keyword evidence="1" id="KW-0547">Nucleotide-binding</keyword>
<dbReference type="InterPro" id="IPR008280">
    <property type="entry name" value="Tub_FtsZ_C"/>
</dbReference>
<proteinExistence type="predicted"/>
<reference evidence="4" key="1">
    <citation type="submission" date="2021-02" db="EMBL/GenBank/DDBJ databases">
        <authorList>
            <person name="Nowell W R."/>
        </authorList>
    </citation>
    <scope>NUCLEOTIDE SEQUENCE</scope>
</reference>
<dbReference type="Gene3D" id="3.40.50.1440">
    <property type="entry name" value="Tubulin/FtsZ, GTPase domain"/>
    <property type="match status" value="1"/>
</dbReference>
<feature type="coiled-coil region" evidence="3">
    <location>
        <begin position="132"/>
        <end position="159"/>
    </location>
</feature>
<evidence type="ECO:0008006" key="6">
    <source>
        <dbReference type="Google" id="ProtNLM"/>
    </source>
</evidence>
<organism evidence="4 5">
    <name type="scientific">Rotaria sordida</name>
    <dbReference type="NCBI Taxonomy" id="392033"/>
    <lineage>
        <taxon>Eukaryota</taxon>
        <taxon>Metazoa</taxon>
        <taxon>Spiralia</taxon>
        <taxon>Gnathifera</taxon>
        <taxon>Rotifera</taxon>
        <taxon>Eurotatoria</taxon>
        <taxon>Bdelloidea</taxon>
        <taxon>Philodinida</taxon>
        <taxon>Philodinidae</taxon>
        <taxon>Rotaria</taxon>
    </lineage>
</organism>
<dbReference type="GO" id="GO:0005525">
    <property type="term" value="F:GTP binding"/>
    <property type="evidence" value="ECO:0007669"/>
    <property type="project" value="UniProtKB-KW"/>
</dbReference>
<accession>A0A818VYS0</accession>
<protein>
    <recommendedName>
        <fullName evidence="6">Tubulin/FtsZ GTPase domain-containing protein</fullName>
    </recommendedName>
</protein>
<evidence type="ECO:0000313" key="4">
    <source>
        <dbReference type="EMBL" id="CAF3717891.1"/>
    </source>
</evidence>
<dbReference type="Proteomes" id="UP000663823">
    <property type="component" value="Unassembled WGS sequence"/>
</dbReference>
<name>A0A818VYS0_9BILA</name>
<dbReference type="SUPFAM" id="SSF52490">
    <property type="entry name" value="Tubulin nucleotide-binding domain-like"/>
    <property type="match status" value="1"/>
</dbReference>
<dbReference type="EMBL" id="CAJOAX010001466">
    <property type="protein sequence ID" value="CAF3717891.1"/>
    <property type="molecule type" value="Genomic_DNA"/>
</dbReference>
<gene>
    <name evidence="4" type="ORF">OTI717_LOCUS13631</name>
</gene>
<evidence type="ECO:0000256" key="2">
    <source>
        <dbReference type="ARBA" id="ARBA00023134"/>
    </source>
</evidence>
<dbReference type="SUPFAM" id="SSF55307">
    <property type="entry name" value="Tubulin C-terminal domain-like"/>
    <property type="match status" value="1"/>
</dbReference>
<dbReference type="AlphaFoldDB" id="A0A818VYS0"/>
<evidence type="ECO:0000256" key="3">
    <source>
        <dbReference type="SAM" id="Coils"/>
    </source>
</evidence>
<dbReference type="InterPro" id="IPR036525">
    <property type="entry name" value="Tubulin/FtsZ_GTPase_sf"/>
</dbReference>
<keyword evidence="3" id="KW-0175">Coiled coil</keyword>
<comment type="caution">
    <text evidence="4">The sequence shown here is derived from an EMBL/GenBank/DDBJ whole genome shotgun (WGS) entry which is preliminary data.</text>
</comment>
<evidence type="ECO:0000256" key="1">
    <source>
        <dbReference type="ARBA" id="ARBA00022741"/>
    </source>
</evidence>
<keyword evidence="2" id="KW-0342">GTP-binding</keyword>